<dbReference type="EMBL" id="CP068108">
    <property type="protein sequence ID" value="QQU01169.1"/>
    <property type="molecule type" value="Genomic_DNA"/>
</dbReference>
<gene>
    <name evidence="3" type="ORF">I6I88_05300</name>
</gene>
<dbReference type="OrthoDB" id="610610at2"/>
<accession>A0A9Q6ZIU5</accession>
<feature type="chain" id="PRO_5040277895" evidence="2">
    <location>
        <begin position="22"/>
        <end position="1550"/>
    </location>
</feature>
<evidence type="ECO:0000256" key="2">
    <source>
        <dbReference type="SAM" id="SignalP"/>
    </source>
</evidence>
<evidence type="ECO:0000313" key="4">
    <source>
        <dbReference type="Proteomes" id="UP000596202"/>
    </source>
</evidence>
<name>A0A9Q6ZIU5_MYROD</name>
<reference evidence="3 4" key="1">
    <citation type="submission" date="2021-01" db="EMBL/GenBank/DDBJ databases">
        <title>FDA dAtabase for Regulatory Grade micrObial Sequences (FDA-ARGOS): Supporting development and validation of Infectious Disease Dx tests.</title>
        <authorList>
            <person name="Sproer C."/>
            <person name="Gronow S."/>
            <person name="Severitt S."/>
            <person name="Schroder I."/>
            <person name="Tallon L."/>
            <person name="Sadzewicz L."/>
            <person name="Zhao X."/>
            <person name="Boylan J."/>
            <person name="Ott S."/>
            <person name="Bowen H."/>
            <person name="Vavikolanu K."/>
            <person name="Mehta A."/>
            <person name="Aluvathingal J."/>
            <person name="Nadendla S."/>
            <person name="Lowell S."/>
            <person name="Myers T."/>
            <person name="Yan Y."/>
            <person name="Sichtig H."/>
        </authorList>
    </citation>
    <scope>NUCLEOTIDE SEQUENCE [LARGE SCALE GENOMIC DNA]</scope>
    <source>
        <strain evidence="3 4">FDAARGOS_1131</strain>
    </source>
</reference>
<evidence type="ECO:0000313" key="3">
    <source>
        <dbReference type="EMBL" id="QQU01169.1"/>
    </source>
</evidence>
<keyword evidence="2" id="KW-0732">Signal</keyword>
<organism evidence="3 4">
    <name type="scientific">Myroides odoratus</name>
    <name type="common">Flavobacterium odoratum</name>
    <dbReference type="NCBI Taxonomy" id="256"/>
    <lineage>
        <taxon>Bacteria</taxon>
        <taxon>Pseudomonadati</taxon>
        <taxon>Bacteroidota</taxon>
        <taxon>Flavobacteriia</taxon>
        <taxon>Flavobacteriales</taxon>
        <taxon>Flavobacteriaceae</taxon>
        <taxon>Myroides</taxon>
    </lineage>
</organism>
<protein>
    <submittedName>
        <fullName evidence="3">Uncharacterized protein</fullName>
    </submittedName>
</protein>
<feature type="signal peptide" evidence="2">
    <location>
        <begin position="1"/>
        <end position="21"/>
    </location>
</feature>
<feature type="compositionally biased region" description="Low complexity" evidence="1">
    <location>
        <begin position="399"/>
        <end position="419"/>
    </location>
</feature>
<dbReference type="Proteomes" id="UP000596202">
    <property type="component" value="Chromosome"/>
</dbReference>
<evidence type="ECO:0000256" key="1">
    <source>
        <dbReference type="SAM" id="MobiDB-lite"/>
    </source>
</evidence>
<dbReference type="GeneID" id="93527058"/>
<sequence length="1550" mass="172555">MKKIVYFLQLILLLFVHQVFAQKGNINAGQAKGSIEEIEQRGSYVDQISPDKLTSLPIGIKTRIAGDNTTYTLGITKARFYATYTELQVFAKIDIPQKDESGMPMSLFFGADDIKLSHDGGIIGDAKLALLGDINIPINKDSWQINLYGGFDQATGQTEDLTYVVMDCDGFKELKISGSVEFSRQLLLPIVQGQIAEAPEQVERVLSNGRRKKVPNRVFGEFEFTASSWNDILVEVSLTPFVLTKKQNASNYDSNFTFLINRAVLDLSDIRNSNAMRFPAVYREKGLLFPSENSWKGVYIETLDVGLPQEFKTKQTAQANQRIFIGASELLIDKYGVSGTIYADNLFPLSEGVTDKQQAWAYSLDHLSVQLELNKIVKGELSGEVLLPITKEQAATDQPDTGTPPSIPPTTTETQEPPTRGGFRYRGIIAENEYSLTVQTTHAINFDIWKAKATLEKNSLIQFKVKDSKFLPKAILHGKVNIGVSKSSKDEVEEEAYGKKTVEFKGLTFRDFKLQTEAPMIEIGSMAYTDNMSFGNFPVSLKRIEVHAQNQNANLYFDLGLNLMDASELKADASIGILGKLVEDNGRQRWKFSGLDLSSISIQGKLSGFELEGRLDLLENHPLYGNGFNADLRVAMSGAFEVKAKAIFGKKDFRYWYFDASAKITNGGYFINGFGGGAYYKMKRSAFADPAEFSPTGLTYEPYENAGLGLKAMVSFAVGSDNVFSGEAAFEMQFNKRGGLDYAAIYGKGNVLKAIPGMEDINNAIAKVTSGLESKMAFLNLPTDAQNDNRSSIEKRFLPLAEKVTPETQDDMATISFKAAIQFDFVNQSTHGTLDVFINAGFISGVGPGGRAGWAVFHKDPRDWYLYIGTPDDRIGIKMGVAGVSLKTTSYFMAGTKLPGSPPPPPQVARILGVEAEQLNYMRDENLLANAGGLAFGADLSIDTGDLSFLIFYANFQAGIGFDIMLKDYGEAACDNTGKTIGIDGWYANGQSYAYLQGELGVRVKLLFIRMKIPIITAGAAVLLQAKLPNPVWLRGYVGGYMNVLGGLIKGRFNFKMTIGKQCEFTQGGVLDGMKLIADVSPKNESTDVSVFAVPQASFSLKVNEAMEIPEDDGKNTYKVILERFDVVDETGKKVAGRLEWSAMKDRVNFISTNILDPHTVHKAQVEVSFQKMENGVFRPIMENGQLVKEYEERLFTTGDAPTYIPLTNVQYAYPVVEQKYFLPNEYTQGYVQLKRGQDYLFDLTQWKTAVKIVEKQTGKTYPTAFNYNEQTKELHYELPKLKTASDYQLLVYSTMDAQEQKQQQQSGDVTRVEEEGNDYAVGGKFAEDLIQEGEIERLSYPFSSSRYKTFDSKINDIKVANYSYIVVSADVLTLANNLKDAEPFEEMDLVGTTYTADQPLIAVEATLEDKYFTSMINPMLYSQLPIGGLYSISARDVEEYGLVPKKALGIHSYYLNSVQTGMTHGFVRTYFPYEYQLARIYKRDMMDVYGQIVNDVASGRLAPTHPAYQFLNQTYPAMLKGDYSIKMRYTLPGEKQQKEAKQVFKKRTE</sequence>
<dbReference type="RefSeq" id="WP_002991498.1">
    <property type="nucleotide sequence ID" value="NZ_CP068108.1"/>
</dbReference>
<proteinExistence type="predicted"/>
<feature type="region of interest" description="Disordered" evidence="1">
    <location>
        <begin position="392"/>
        <end position="420"/>
    </location>
</feature>